<evidence type="ECO:0000256" key="1">
    <source>
        <dbReference type="ARBA" id="ARBA00022737"/>
    </source>
</evidence>
<keyword evidence="4" id="KW-1185">Reference proteome</keyword>
<dbReference type="NCBIfam" id="TIGR00756">
    <property type="entry name" value="PPR"/>
    <property type="match status" value="3"/>
</dbReference>
<organism evidence="3 4">
    <name type="scientific">Asparagus officinalis</name>
    <name type="common">Garden asparagus</name>
    <dbReference type="NCBI Taxonomy" id="4686"/>
    <lineage>
        <taxon>Eukaryota</taxon>
        <taxon>Viridiplantae</taxon>
        <taxon>Streptophyta</taxon>
        <taxon>Embryophyta</taxon>
        <taxon>Tracheophyta</taxon>
        <taxon>Spermatophyta</taxon>
        <taxon>Magnoliopsida</taxon>
        <taxon>Liliopsida</taxon>
        <taxon>Asparagales</taxon>
        <taxon>Asparagaceae</taxon>
        <taxon>Asparagoideae</taxon>
        <taxon>Asparagus</taxon>
    </lineage>
</organism>
<dbReference type="OMA" id="CERESHS"/>
<accession>A0A5P1E7U6</accession>
<dbReference type="InterPro" id="IPR011990">
    <property type="entry name" value="TPR-like_helical_dom_sf"/>
</dbReference>
<feature type="repeat" description="PPR" evidence="2">
    <location>
        <begin position="74"/>
        <end position="104"/>
    </location>
</feature>
<evidence type="ECO:0008006" key="5">
    <source>
        <dbReference type="Google" id="ProtNLM"/>
    </source>
</evidence>
<evidence type="ECO:0000313" key="4">
    <source>
        <dbReference type="Proteomes" id="UP000243459"/>
    </source>
</evidence>
<dbReference type="PANTHER" id="PTHR47926">
    <property type="entry name" value="PENTATRICOPEPTIDE REPEAT-CONTAINING PROTEIN"/>
    <property type="match status" value="1"/>
</dbReference>
<dbReference type="PROSITE" id="PS51375">
    <property type="entry name" value="PPR"/>
    <property type="match status" value="2"/>
</dbReference>
<dbReference type="Pfam" id="PF01535">
    <property type="entry name" value="PPR"/>
    <property type="match status" value="1"/>
</dbReference>
<evidence type="ECO:0000313" key="3">
    <source>
        <dbReference type="EMBL" id="ONK58711.1"/>
    </source>
</evidence>
<name>A0A5P1E7U6_ASPOF</name>
<dbReference type="Proteomes" id="UP000243459">
    <property type="component" value="Chromosome 9"/>
</dbReference>
<reference evidence="4" key="1">
    <citation type="journal article" date="2017" name="Nat. Commun.">
        <title>The asparagus genome sheds light on the origin and evolution of a young Y chromosome.</title>
        <authorList>
            <person name="Harkess A."/>
            <person name="Zhou J."/>
            <person name="Xu C."/>
            <person name="Bowers J.E."/>
            <person name="Van der Hulst R."/>
            <person name="Ayyampalayam S."/>
            <person name="Mercati F."/>
            <person name="Riccardi P."/>
            <person name="McKain M.R."/>
            <person name="Kakrana A."/>
            <person name="Tang H."/>
            <person name="Ray J."/>
            <person name="Groenendijk J."/>
            <person name="Arikit S."/>
            <person name="Mathioni S.M."/>
            <person name="Nakano M."/>
            <person name="Shan H."/>
            <person name="Telgmann-Rauber A."/>
            <person name="Kanno A."/>
            <person name="Yue Z."/>
            <person name="Chen H."/>
            <person name="Li W."/>
            <person name="Chen Y."/>
            <person name="Xu X."/>
            <person name="Zhang Y."/>
            <person name="Luo S."/>
            <person name="Chen H."/>
            <person name="Gao J."/>
            <person name="Mao Z."/>
            <person name="Pires J.C."/>
            <person name="Luo M."/>
            <person name="Kudrna D."/>
            <person name="Wing R.A."/>
            <person name="Meyers B.C."/>
            <person name="Yi K."/>
            <person name="Kong H."/>
            <person name="Lavrijsen P."/>
            <person name="Sunseri F."/>
            <person name="Falavigna A."/>
            <person name="Ye Y."/>
            <person name="Leebens-Mack J.H."/>
            <person name="Chen G."/>
        </authorList>
    </citation>
    <scope>NUCLEOTIDE SEQUENCE [LARGE SCALE GENOMIC DNA]</scope>
    <source>
        <strain evidence="4">cv. DH0086</strain>
    </source>
</reference>
<proteinExistence type="predicted"/>
<dbReference type="Gramene" id="ONK58711">
    <property type="protein sequence ID" value="ONK58711"/>
    <property type="gene ID" value="A4U43_C09F15880"/>
</dbReference>
<feature type="repeat" description="PPR" evidence="2">
    <location>
        <begin position="39"/>
        <end position="73"/>
    </location>
</feature>
<dbReference type="AlphaFoldDB" id="A0A5P1E7U6"/>
<protein>
    <recommendedName>
        <fullName evidence="5">Pentacotripeptide-repeat region of PRORP domain-containing protein</fullName>
    </recommendedName>
</protein>
<dbReference type="InterPro" id="IPR046960">
    <property type="entry name" value="PPR_At4g14850-like_plant"/>
</dbReference>
<dbReference type="Pfam" id="PF13041">
    <property type="entry name" value="PPR_2"/>
    <property type="match status" value="1"/>
</dbReference>
<gene>
    <name evidence="3" type="ORF">A4U43_C09F15880</name>
</gene>
<dbReference type="GO" id="GO:0009451">
    <property type="term" value="P:RNA modification"/>
    <property type="evidence" value="ECO:0007669"/>
    <property type="project" value="InterPro"/>
</dbReference>
<dbReference type="FunFam" id="1.25.40.10:FF:000031">
    <property type="entry name" value="Pentatricopeptide repeat-containing protein mitochondrial"/>
    <property type="match status" value="1"/>
</dbReference>
<dbReference type="InterPro" id="IPR002885">
    <property type="entry name" value="PPR_rpt"/>
</dbReference>
<dbReference type="Gene3D" id="1.25.40.10">
    <property type="entry name" value="Tetratricopeptide repeat domain"/>
    <property type="match status" value="1"/>
</dbReference>
<evidence type="ECO:0000256" key="2">
    <source>
        <dbReference type="PROSITE-ProRule" id="PRU00708"/>
    </source>
</evidence>
<keyword evidence="1" id="KW-0677">Repeat</keyword>
<dbReference type="EMBL" id="CM007389">
    <property type="protein sequence ID" value="ONK58711.1"/>
    <property type="molecule type" value="Genomic_DNA"/>
</dbReference>
<dbReference type="GO" id="GO:0003723">
    <property type="term" value="F:RNA binding"/>
    <property type="evidence" value="ECO:0007669"/>
    <property type="project" value="InterPro"/>
</dbReference>
<sequence>MAGGFNRGVYVGTALVDMYSKCGSLEDAVKVFDEMPVRSVATWNSMITGLGVHGCGREAITLFKEMEEENVRADEVTLVGVMCACAREGMVDEGFKVFRDMRERYGIEPGIAHCNCLIEILNGEEIEIVRCLVEELDGRDRRTLAMCCREYGDLKVEEIVRSCERESHSFGCSLVQSEAECFQWEVG</sequence>